<dbReference type="CDD" id="cd00060">
    <property type="entry name" value="FHA"/>
    <property type="match status" value="2"/>
</dbReference>
<organism evidence="3 4">
    <name type="scientific">Noviherbaspirillum saxi</name>
    <dbReference type="NCBI Taxonomy" id="2320863"/>
    <lineage>
        <taxon>Bacteria</taxon>
        <taxon>Pseudomonadati</taxon>
        <taxon>Pseudomonadota</taxon>
        <taxon>Betaproteobacteria</taxon>
        <taxon>Burkholderiales</taxon>
        <taxon>Oxalobacteraceae</taxon>
        <taxon>Noviherbaspirillum</taxon>
    </lineage>
</organism>
<reference evidence="4" key="1">
    <citation type="submission" date="2018-09" db="EMBL/GenBank/DDBJ databases">
        <authorList>
            <person name="Zhu H."/>
        </authorList>
    </citation>
    <scope>NUCLEOTIDE SEQUENCE [LARGE SCALE GENOMIC DNA]</scope>
    <source>
        <strain evidence="4">K1R23-30</strain>
    </source>
</reference>
<dbReference type="PANTHER" id="PTHR23308">
    <property type="entry name" value="NUCLEAR INHIBITOR OF PROTEIN PHOSPHATASE-1"/>
    <property type="match status" value="1"/>
</dbReference>
<dbReference type="SUPFAM" id="SSF49879">
    <property type="entry name" value="SMAD/FHA domain"/>
    <property type="match status" value="2"/>
</dbReference>
<dbReference type="PROSITE" id="PS50006">
    <property type="entry name" value="FHA_DOMAIN"/>
    <property type="match status" value="2"/>
</dbReference>
<evidence type="ECO:0000256" key="1">
    <source>
        <dbReference type="SAM" id="MobiDB-lite"/>
    </source>
</evidence>
<name>A0A3A3FMC4_9BURK</name>
<gene>
    <name evidence="3" type="ORF">D3871_22110</name>
</gene>
<sequence>MRSAGGNEVDIRLKPVSHSELEEIRIGDALFPVGRTEPPFDTYAPELVVDLSRRHARIFCEYGAVYIADLGSKNGTTVNGEDIRQKTRKLHDGDVICFGGTLCFSIELRAVLPAARPAGRLTSVTLTPSDTESGLQPIVVTRFPFLISKADEAFARYKEQHPQQLNYLSRRHAHIFQKGGAPYIEDLGSTNGTFLTGRRLDEHAARLQQGDMLAFGGHHFVYRVSYEEEQPEADPTLTKFARPQAAVAQTGDADKTTFIASADSFLDIFCVDAAPAEEAGQETPAATADASPGADKPPASGKHSTLRLALREVFPSGERRGLKRSLLLGTGALAVVSVVATGVYLSGAPERELGELLANGEYAKAAAAADQYLARQPESAALKAFGTEAVLRAGLPEWLRRLQKKDFDGADKALAATKESGRRNDDVQGLIDELQWVGTLERFVIGRGGLEAPIRMYVDDQQIKALLKWWDEDPSGHQRALGRVSVLVPEFKEPYAVALSHLRKLQSDKAVYLAAIDRLHATIADELNQDRPEALEAVFKEYTEKYPRLAGMEALQGDLREYIALRDLASARRLSPLVAQLSDVRFATPPFEARMQALRANGSLPSAPFTRQYQEASQAWNEGNTGKAIATLEQMPSGPWSDVAAKRLDHKREITSQFDAVQKARGTKAYDERLLAFYAMLEADEDGYFIRAIDADVRVLRDKAIKQADDILARAQVSWRRYRENGAIAGAQRLESGVSNEFRAQARLLSGASEDANKGARIYQDLKVTYPSQWAKLQSEIQAEAELQRRSMMELQRVIEPGVLKAKLALLGGVER</sequence>
<dbReference type="SMART" id="SM00240">
    <property type="entry name" value="FHA"/>
    <property type="match status" value="2"/>
</dbReference>
<dbReference type="AlphaFoldDB" id="A0A3A3FMC4"/>
<comment type="caution">
    <text evidence="3">The sequence shown here is derived from an EMBL/GenBank/DDBJ whole genome shotgun (WGS) entry which is preliminary data.</text>
</comment>
<evidence type="ECO:0000259" key="2">
    <source>
        <dbReference type="PROSITE" id="PS50006"/>
    </source>
</evidence>
<dbReference type="OrthoDB" id="151099at2"/>
<dbReference type="Proteomes" id="UP000265955">
    <property type="component" value="Unassembled WGS sequence"/>
</dbReference>
<evidence type="ECO:0000313" key="3">
    <source>
        <dbReference type="EMBL" id="RJF96354.1"/>
    </source>
</evidence>
<evidence type="ECO:0000313" key="4">
    <source>
        <dbReference type="Proteomes" id="UP000265955"/>
    </source>
</evidence>
<dbReference type="Gene3D" id="2.60.200.20">
    <property type="match status" value="2"/>
</dbReference>
<dbReference type="InterPro" id="IPR050923">
    <property type="entry name" value="Cell_Proc_Reg/RNA_Proc"/>
</dbReference>
<dbReference type="InterPro" id="IPR000253">
    <property type="entry name" value="FHA_dom"/>
</dbReference>
<protein>
    <submittedName>
        <fullName evidence="3">FHA domain-containing protein</fullName>
    </submittedName>
</protein>
<dbReference type="EMBL" id="QYUO01000002">
    <property type="protein sequence ID" value="RJF96354.1"/>
    <property type="molecule type" value="Genomic_DNA"/>
</dbReference>
<dbReference type="Pfam" id="PF00498">
    <property type="entry name" value="FHA"/>
    <property type="match status" value="2"/>
</dbReference>
<feature type="domain" description="FHA" evidence="2">
    <location>
        <begin position="31"/>
        <end position="83"/>
    </location>
</feature>
<dbReference type="InterPro" id="IPR008984">
    <property type="entry name" value="SMAD_FHA_dom_sf"/>
</dbReference>
<proteinExistence type="predicted"/>
<keyword evidence="4" id="KW-1185">Reference proteome</keyword>
<feature type="domain" description="FHA" evidence="2">
    <location>
        <begin position="168"/>
        <end position="200"/>
    </location>
</feature>
<feature type="region of interest" description="Disordered" evidence="1">
    <location>
        <begin position="279"/>
        <end position="303"/>
    </location>
</feature>
<accession>A0A3A3FMC4</accession>